<dbReference type="HOGENOM" id="CLU_015773_1_0_1"/>
<dbReference type="VEuPathDB" id="FungiDB:MAN_07793"/>
<dbReference type="OrthoDB" id="4941102at2759"/>
<dbReference type="EMBL" id="AZNF01000011">
    <property type="protein sequence ID" value="KID62577.1"/>
    <property type="molecule type" value="Genomic_DNA"/>
</dbReference>
<name>A0A0B4F496_METAF</name>
<sequence length="583" mass="66151">MYSPTFDDDIISIFESDSDASSDSGSQNGVRLIDDEAEESDSYGAATFSDYSPQRAFPQFMRLPVELRRHVWELFCPDMVAPGRVLNFALWKKSAIVPGRPGVVLVKEDWSLADQTEELRAMLVTHRESRIIALKRFPDKLRMNPPGFIGAVVWFNKERDVVNMDLMEWRKPYNFRGFAEEVQQVAIHEKFGGERRITLVRDMFPNLKRLYIRMDDNFVRRRDKRWCGTDYVHRYVVQTYQKEIGLGEDTEVLYCWPDVDRHPDFARHSITKVYIQGHEEAEIIKAAKDAGTEVLPMVVFGYDGGIARWEELRAMKDIPVLDDGSEDDSDETDTEQDGSQEETDSNEYESEGIDDSLIEEPFESSEDEIVPTGDAGLFSSPEVSDDEEAGDIAPVKRSRKRKVVSDSEQEEPQTKRVRSRVVMDSSDDDDGEEPQTRGRQSHAVVVSDDGDEDEDNPETQSGNLRAVGDLDGEDEVEIVGDRSRTRPRKTASSDSEDETDGSGSDSDLEEEDEQPKRISLAERLRRAREEHPVSSGSEEGSQDDNDEEEGEEEDDSDDDEEGLLDVMAGEGDDEDDDEDEDGW</sequence>
<keyword evidence="4" id="KW-1185">Reference proteome</keyword>
<gene>
    <name evidence="3" type="ORF">MAN_07793</name>
</gene>
<feature type="region of interest" description="Disordered" evidence="1">
    <location>
        <begin position="318"/>
        <end position="583"/>
    </location>
</feature>
<feature type="compositionally biased region" description="Acidic residues" evidence="1">
    <location>
        <begin position="323"/>
        <end position="369"/>
    </location>
</feature>
<dbReference type="Pfam" id="PF20150">
    <property type="entry name" value="2EXR"/>
    <property type="match status" value="1"/>
</dbReference>
<dbReference type="AlphaFoldDB" id="A0A0B4F496"/>
<evidence type="ECO:0000313" key="4">
    <source>
        <dbReference type="Proteomes" id="UP000031186"/>
    </source>
</evidence>
<dbReference type="InterPro" id="IPR045518">
    <property type="entry name" value="2EXR"/>
</dbReference>
<feature type="compositionally biased region" description="Acidic residues" evidence="1">
    <location>
        <begin position="494"/>
        <end position="513"/>
    </location>
</feature>
<feature type="compositionally biased region" description="Acidic residues" evidence="1">
    <location>
        <begin position="540"/>
        <end position="563"/>
    </location>
</feature>
<reference evidence="3 4" key="1">
    <citation type="journal article" date="2014" name="Proc. Natl. Acad. Sci. U.S.A.">
        <title>Trajectory and genomic determinants of fungal-pathogen speciation and host adaptation.</title>
        <authorList>
            <person name="Hu X."/>
            <person name="Xiao G."/>
            <person name="Zheng P."/>
            <person name="Shang Y."/>
            <person name="Su Y."/>
            <person name="Zhang X."/>
            <person name="Liu X."/>
            <person name="Zhan S."/>
            <person name="St Leger R.J."/>
            <person name="Wang C."/>
        </authorList>
    </citation>
    <scope>NUCLEOTIDE SEQUENCE [LARGE SCALE GENOMIC DNA]</scope>
    <source>
        <strain evidence="3 4">ARSEF 549</strain>
    </source>
</reference>
<proteinExistence type="predicted"/>
<feature type="compositionally biased region" description="Acidic residues" evidence="1">
    <location>
        <begin position="448"/>
        <end position="457"/>
    </location>
</feature>
<feature type="compositionally biased region" description="Basic and acidic residues" evidence="1">
    <location>
        <begin position="514"/>
        <end position="532"/>
    </location>
</feature>
<protein>
    <recommendedName>
        <fullName evidence="2">2EXR domain-containing protein</fullName>
    </recommendedName>
</protein>
<feature type="non-terminal residue" evidence="3">
    <location>
        <position position="1"/>
    </location>
</feature>
<organism evidence="3 4">
    <name type="scientific">Metarhizium anisopliae (strain ARSEF 549)</name>
    <dbReference type="NCBI Taxonomy" id="3151832"/>
    <lineage>
        <taxon>Eukaryota</taxon>
        <taxon>Fungi</taxon>
        <taxon>Dikarya</taxon>
        <taxon>Ascomycota</taxon>
        <taxon>Pezizomycotina</taxon>
        <taxon>Sordariomycetes</taxon>
        <taxon>Hypocreomycetidae</taxon>
        <taxon>Hypocreales</taxon>
        <taxon>Clavicipitaceae</taxon>
        <taxon>Metarhizium</taxon>
    </lineage>
</organism>
<evidence type="ECO:0000313" key="3">
    <source>
        <dbReference type="EMBL" id="KID62577.1"/>
    </source>
</evidence>
<evidence type="ECO:0000259" key="2">
    <source>
        <dbReference type="Pfam" id="PF20150"/>
    </source>
</evidence>
<evidence type="ECO:0000256" key="1">
    <source>
        <dbReference type="SAM" id="MobiDB-lite"/>
    </source>
</evidence>
<feature type="domain" description="2EXR" evidence="2">
    <location>
        <begin position="57"/>
        <end position="162"/>
    </location>
</feature>
<comment type="caution">
    <text evidence="3">The sequence shown here is derived from an EMBL/GenBank/DDBJ whole genome shotgun (WGS) entry which is preliminary data.</text>
</comment>
<accession>A0A0B4F496</accession>
<dbReference type="Proteomes" id="UP000031186">
    <property type="component" value="Unassembled WGS sequence"/>
</dbReference>
<feature type="compositionally biased region" description="Acidic residues" evidence="1">
    <location>
        <begin position="570"/>
        <end position="583"/>
    </location>
</feature>